<sequence length="588" mass="64110">MRKDFRGRIYRCILRLEEARKEERRRRDSALEQGKEGRKGGDEFEYWNAAQHLCRKGSGVTTVGRVQGSPLQEGGYHCRKGSGVTTVGRVQGSPLQEGFRGHLCRKGSGFGYFPECDTHSVSGLALCSQRGGGLAEQAAQGSAHPQLNPQRSCRPHKSAQTVVCVSEVKAKVGKTLKDWHSNPYPPIQEEQANSNLTKYRKVQHELDDAEERADIAETQVNKLRVRTRDQGGKREVPVFKNLNATLDPKVKTPAGRVKQDLQPWALQHRNQAATALANLCCTSPHTHTTAAQFILTLTLQLRSLSSHTLQLRSLSSHYSCAVYPHTHTTAAQFILTLTLQLRSLSSLTLQLRSLSSHYSCAVYPHTHTTAVCTQTGEAHATNKGPCPDRALPRQVRPMPLTKGPAQTGEAHATSKGPCPDRALSRQVRPMPLATGPAQTGEAHATSNGPCLREAEPARVSPVTAKQQVMMMSAGGACQATPPPQSLSNSLRGGGGWDGSLLIQHTPHRERETGMTRCGGGAPGGRRSEALLWRLRLQLSVCLVYVAADGAGRAMVWTQQHRHRLLPVAERDAGALQDQQGAQPLQAWA</sequence>
<feature type="coiled-coil region" evidence="1">
    <location>
        <begin position="192"/>
        <end position="226"/>
    </location>
</feature>
<dbReference type="Gene3D" id="6.10.250.2420">
    <property type="match status" value="1"/>
</dbReference>
<name>A0A8T2MWZ6_9TELE</name>
<keyword evidence="1" id="KW-0175">Coiled coil</keyword>
<dbReference type="EMBL" id="JAFBMS010000703">
    <property type="protein sequence ID" value="KAG9330188.1"/>
    <property type="molecule type" value="Genomic_DNA"/>
</dbReference>
<dbReference type="AlphaFoldDB" id="A0A8T2MWZ6"/>
<dbReference type="OrthoDB" id="2018427at2759"/>
<evidence type="ECO:0000313" key="4">
    <source>
        <dbReference type="Proteomes" id="UP000824540"/>
    </source>
</evidence>
<evidence type="ECO:0000313" key="3">
    <source>
        <dbReference type="EMBL" id="KAG9330188.1"/>
    </source>
</evidence>
<organism evidence="3 4">
    <name type="scientific">Albula glossodonta</name>
    <name type="common">roundjaw bonefish</name>
    <dbReference type="NCBI Taxonomy" id="121402"/>
    <lineage>
        <taxon>Eukaryota</taxon>
        <taxon>Metazoa</taxon>
        <taxon>Chordata</taxon>
        <taxon>Craniata</taxon>
        <taxon>Vertebrata</taxon>
        <taxon>Euteleostomi</taxon>
        <taxon>Actinopterygii</taxon>
        <taxon>Neopterygii</taxon>
        <taxon>Teleostei</taxon>
        <taxon>Albuliformes</taxon>
        <taxon>Albulidae</taxon>
        <taxon>Albula</taxon>
    </lineage>
</organism>
<accession>A0A8T2MWZ6</accession>
<dbReference type="Proteomes" id="UP000824540">
    <property type="component" value="Unassembled WGS sequence"/>
</dbReference>
<gene>
    <name evidence="3" type="ORF">JZ751_026992</name>
</gene>
<evidence type="ECO:0000256" key="1">
    <source>
        <dbReference type="SAM" id="Coils"/>
    </source>
</evidence>
<proteinExistence type="predicted"/>
<protein>
    <submittedName>
        <fullName evidence="3">Uncharacterized protein</fullName>
    </submittedName>
</protein>
<evidence type="ECO:0000256" key="2">
    <source>
        <dbReference type="SAM" id="MobiDB-lite"/>
    </source>
</evidence>
<feature type="region of interest" description="Disordered" evidence="2">
    <location>
        <begin position="398"/>
        <end position="420"/>
    </location>
</feature>
<keyword evidence="4" id="KW-1185">Reference proteome</keyword>
<comment type="caution">
    <text evidence="3">The sequence shown here is derived from an EMBL/GenBank/DDBJ whole genome shotgun (WGS) entry which is preliminary data.</text>
</comment>
<reference evidence="3" key="1">
    <citation type="thesis" date="2021" institute="BYU ScholarsArchive" country="Provo, UT, USA">
        <title>Applications of and Algorithms for Genome Assembly and Genomic Analyses with an Emphasis on Marine Teleosts.</title>
        <authorList>
            <person name="Pickett B.D."/>
        </authorList>
    </citation>
    <scope>NUCLEOTIDE SEQUENCE</scope>
    <source>
        <strain evidence="3">HI-2016</strain>
    </source>
</reference>